<dbReference type="EMBL" id="CM043796">
    <property type="protein sequence ID" value="KAI4816726.1"/>
    <property type="molecule type" value="Genomic_DNA"/>
</dbReference>
<organism evidence="1 2">
    <name type="scientific">Chaenocephalus aceratus</name>
    <name type="common">Blackfin icefish</name>
    <name type="synonym">Chaenichthys aceratus</name>
    <dbReference type="NCBI Taxonomy" id="36190"/>
    <lineage>
        <taxon>Eukaryota</taxon>
        <taxon>Metazoa</taxon>
        <taxon>Chordata</taxon>
        <taxon>Craniata</taxon>
        <taxon>Vertebrata</taxon>
        <taxon>Euteleostomi</taxon>
        <taxon>Actinopterygii</taxon>
        <taxon>Neopterygii</taxon>
        <taxon>Teleostei</taxon>
        <taxon>Neoteleostei</taxon>
        <taxon>Acanthomorphata</taxon>
        <taxon>Eupercaria</taxon>
        <taxon>Perciformes</taxon>
        <taxon>Notothenioidei</taxon>
        <taxon>Channichthyidae</taxon>
        <taxon>Chaenocephalus</taxon>
    </lineage>
</organism>
<evidence type="ECO:0000313" key="2">
    <source>
        <dbReference type="Proteomes" id="UP001057452"/>
    </source>
</evidence>
<sequence>MQTAEEWFRGKVGSMTETVAQHSDAMRSSKDEAGEYRRQLQARLLDIDACRGINESLEKQLNETQEKQSAEIDAMHETIAELESEQRGTKQEMVRYMKDYQDLLNVKMALDIEIAAYRKTPRKRRKTTRKTTERRQSDDKDDKAAPKIDDKPDAKKEKEAKSEAAEEKTTKGKK</sequence>
<proteinExistence type="predicted"/>
<evidence type="ECO:0000313" key="1">
    <source>
        <dbReference type="EMBL" id="KAI4816726.1"/>
    </source>
</evidence>
<keyword evidence="2" id="KW-1185">Reference proteome</keyword>
<name>A0ACB9WTU1_CHAAC</name>
<accession>A0ACB9WTU1</accession>
<protein>
    <submittedName>
        <fullName evidence="1">Uncharacterized protein</fullName>
    </submittedName>
</protein>
<dbReference type="Proteomes" id="UP001057452">
    <property type="component" value="Chromosome 12"/>
</dbReference>
<gene>
    <name evidence="1" type="ORF">KUCAC02_009039</name>
</gene>
<reference evidence="1" key="1">
    <citation type="submission" date="2022-05" db="EMBL/GenBank/DDBJ databases">
        <title>Chromosome-level genome of Chaenocephalus aceratus.</title>
        <authorList>
            <person name="Park H."/>
        </authorList>
    </citation>
    <scope>NUCLEOTIDE SEQUENCE</scope>
    <source>
        <strain evidence="1">KU_202001</strain>
    </source>
</reference>
<comment type="caution">
    <text evidence="1">The sequence shown here is derived from an EMBL/GenBank/DDBJ whole genome shotgun (WGS) entry which is preliminary data.</text>
</comment>